<dbReference type="GO" id="GO:0003723">
    <property type="term" value="F:RNA binding"/>
    <property type="evidence" value="ECO:0007669"/>
    <property type="project" value="TreeGrafter"/>
</dbReference>
<evidence type="ECO:0000256" key="7">
    <source>
        <dbReference type="ARBA" id="ARBA00022816"/>
    </source>
</evidence>
<dbReference type="PANTHER" id="PTHR23198">
    <property type="entry name" value="NUCLEOPORIN"/>
    <property type="match status" value="1"/>
</dbReference>
<protein>
    <recommendedName>
        <fullName evidence="4">Nuclear pore complex protein Nup98-Nup96</fullName>
    </recommendedName>
</protein>
<dbReference type="GO" id="GO:0006405">
    <property type="term" value="P:RNA export from nucleus"/>
    <property type="evidence" value="ECO:0007669"/>
    <property type="project" value="TreeGrafter"/>
</dbReference>
<evidence type="ECO:0000256" key="6">
    <source>
        <dbReference type="ARBA" id="ARBA00022813"/>
    </source>
</evidence>
<dbReference type="InterPro" id="IPR025574">
    <property type="entry name" value="Nucleoporin_FG_rpt"/>
</dbReference>
<gene>
    <name evidence="15" type="primary">LOC112683314</name>
</gene>
<dbReference type="Pfam" id="PF13634">
    <property type="entry name" value="Nucleoporin_FG"/>
    <property type="match status" value="3"/>
</dbReference>
<evidence type="ECO:0000256" key="11">
    <source>
        <dbReference type="ARBA" id="ARBA00023242"/>
    </source>
</evidence>
<dbReference type="GO" id="GO:0006606">
    <property type="term" value="P:protein import into nucleus"/>
    <property type="evidence" value="ECO:0007669"/>
    <property type="project" value="TreeGrafter"/>
</dbReference>
<dbReference type="Proteomes" id="UP000694846">
    <property type="component" value="Unplaced"/>
</dbReference>
<dbReference type="Gene3D" id="3.30.1610.10">
    <property type="entry name" value="Peptidase S59, nucleoporin"/>
    <property type="match status" value="1"/>
</dbReference>
<sequence length="1790" mass="197109">MFGSGSGAFSGGAGNTSGFGQSAFGKPAAPAVFGQTNTSLFNQTTQPNTGLFGTTAAAPAFGQTPTAQPTFGGFNTGQTSLFGTPTATQASTGGGLFSQQNASMVANAGSGIFGSSNTNTSFGQSKPVGTGFSFGAPAAQPTGNLFGTPQTSTAGTGMFGTANTGTFGSTPGFGASSAGGTTIKFNPVTGTDIMVKNGVNQTINTRHQSITVMKEYESKIFEELRYEDYSANRKVGQQGAVSSGLFGSSKPLFSSTTTTNTGLFGSNENKPLFGSSSTTPGMGGFGNTGTTNVFGAQNSIFGKPQQTTPAFGAQAPTQSFGMNTTQPSIFGANTAQTSKPFGVAAPQTNIFGSTAPSTFGTQTTTGFGQTAGFGQTNQNNLFGQNKPGFGIGGTQTTTGFGFGTNTSTSANGLFGSKPANTGFQMTTPAFGTNNAFGATSAAQPATGSLFGSNAFNKTPTTTLFNQPANQQTGVFNNAAKPGGLFGQGTQGTGIFGSTNTNNFGTGSSFFGTNQQAGGIGLFGNTNNVQLATNQVSQSNQIQLQLDALKAMPYGDSPLFKRFYKDVSKVDDSSLVRTQNVTLEKFGSYKVSPIPTPKSAPQVRRNFPQFNRKSLFDGLEESPPSMKNRENKIIDNSLLLNVFSPRSGCKKLILKKDSNDCSKLNSGNSMIMHTKPLAKLELYFSNKQSSPEKNSQKLDLSINEENNTIAQLQSNQQVSLNTSKETEVNDTLKNNINDSVIDNQDPLIDPNTPEAEDHPTGMKLRRIGYYTIPPMNELAELVNEDGSCFVDGFTIGRYDYGNVFFPDRFNVAGLDLDSIVHIRHREIIIYQDDENKPPLGEGLNRKATVTLDRVWPNDKTTKQPITNPDRIAATNFVIKLQRACAKLNSQFVDYRSDTGSWVFNVDHFSKYALIDSDDEDEENVVVNNIESKTLPKPISQKPKLTKPAENLSPKPNVMKPLLDLSVGLDRTQSPNQYLLKPNMQLSTINQLSNDSRIMHYNDNNKENSISVTAQLSQHMNLQPHKIQCMKASFDDIFYNEFEPMEQDDTYEQKDKFEDKLEKILETIPEYIISPKHYDGFSKSKSIITPTDNQVSPKCFISKQKKKVQVIEVLKPVLTAPLQAQRFNLKYGSSIRIPFEVKLNNSCESSKLALLDTSSLKIPWSYNLSFISLNTKSKESFMSSKGIDISYLATELSGRGKDDYSPTVVQKIQILTPLPTETFIELLTEHLQICMTNSNCDVEKNFPYFYPTSGVDALHSHCYLLAQFSELPEEKCYAHVWELIKALWGDPENLFTKDCPQEHVYNMARRQAVSDWLETILEKMEDLKCTNDSISKKMLRLVSAHKIMEACDLAISNNEFNLAMLLAQLGSENSVRCCIQRQLWQWFNSKADLFIDIDHLKLYTLISGQPLFDSNQGIVNVCENLDWIRAFALHLWYIQPPSGTISDALDAYESSFESDDPYACKPYYSHNGCTIDNNDIFATFDVCYHLMKLYTNSAYEIYKIVNPLSHTQDPLDYSFSWLLYNTLQSLGYTQMTDTYANQLHSNFASQLVSHGLWHWAVFILLHIKDDQLRESSVEEVIGRNVDLPEGDIEDIILSEKEKFVVEKLNIEHELIYNAKAILAATYKKYLEATICYLKAKRWEEAHNVLVSHLLADFILQKEGKNTLKQLLNWLIEGSKINDSVPTVMLDSLTLLDYLKFDEKVNKMTSEKAVTYIISLCERVSYFSEKTIEERMIKTEVSSSIALQIGQLITKIEPENRKILKSLVQPLNKLTLTEDYALDELVLTISHCI</sequence>
<evidence type="ECO:0000256" key="12">
    <source>
        <dbReference type="SAM" id="MobiDB-lite"/>
    </source>
</evidence>
<dbReference type="InterPro" id="IPR037665">
    <property type="entry name" value="Nucleoporin_S59-like"/>
</dbReference>
<keyword evidence="7" id="KW-0509">mRNA transport</keyword>
<dbReference type="GO" id="GO:0031965">
    <property type="term" value="C:nuclear membrane"/>
    <property type="evidence" value="ECO:0007669"/>
    <property type="project" value="UniProtKB-SubCell"/>
</dbReference>
<keyword evidence="8" id="KW-0653">Protein transport</keyword>
<keyword evidence="10" id="KW-0906">Nuclear pore complex</keyword>
<evidence type="ECO:0000256" key="4">
    <source>
        <dbReference type="ARBA" id="ARBA00013472"/>
    </source>
</evidence>
<dbReference type="GO" id="GO:0034398">
    <property type="term" value="P:telomere tethering at nuclear periphery"/>
    <property type="evidence" value="ECO:0007669"/>
    <property type="project" value="TreeGrafter"/>
</dbReference>
<dbReference type="Pfam" id="PF21240">
    <property type="entry name" value="Nup98_GLEBS"/>
    <property type="match status" value="1"/>
</dbReference>
<evidence type="ECO:0000259" key="13">
    <source>
        <dbReference type="PROSITE" id="PS51434"/>
    </source>
</evidence>
<dbReference type="Pfam" id="PF12110">
    <property type="entry name" value="Nup96"/>
    <property type="match status" value="1"/>
</dbReference>
<dbReference type="GO" id="GO:0017056">
    <property type="term" value="F:structural constituent of nuclear pore"/>
    <property type="evidence" value="ECO:0007669"/>
    <property type="project" value="InterPro"/>
</dbReference>
<comment type="similarity">
    <text evidence="3">Belongs to the nucleoporin GLFG family.</text>
</comment>
<keyword evidence="9" id="KW-0811">Translocation</keyword>
<evidence type="ECO:0000256" key="8">
    <source>
        <dbReference type="ARBA" id="ARBA00022927"/>
    </source>
</evidence>
<dbReference type="Pfam" id="PF04096">
    <property type="entry name" value="Nucleoporin2"/>
    <property type="match status" value="1"/>
</dbReference>
<dbReference type="GO" id="GO:0000973">
    <property type="term" value="P:post-transcriptional tethering of RNA polymerase II gene DNA at nuclear periphery"/>
    <property type="evidence" value="ECO:0007669"/>
    <property type="project" value="TreeGrafter"/>
</dbReference>
<name>A0A8B8FHP2_9HEMI</name>
<evidence type="ECO:0000256" key="9">
    <source>
        <dbReference type="ARBA" id="ARBA00023010"/>
    </source>
</evidence>
<evidence type="ECO:0000313" key="15">
    <source>
        <dbReference type="RefSeq" id="XP_025410072.1"/>
    </source>
</evidence>
<reference evidence="15" key="1">
    <citation type="submission" date="2025-08" db="UniProtKB">
        <authorList>
            <consortium name="RefSeq"/>
        </authorList>
    </citation>
    <scope>IDENTIFICATION</scope>
    <source>
        <tissue evidence="15">Whole body</tissue>
    </source>
</reference>
<comment type="subcellular location">
    <subcellularLocation>
        <location evidence="2">Nucleus membrane</location>
        <topology evidence="2">Peripheral membrane protein</topology>
        <orientation evidence="2">Nucleoplasmic side</orientation>
    </subcellularLocation>
    <subcellularLocation>
        <location evidence="1">Nucleus</location>
        <location evidence="1">Nuclear pore complex</location>
    </subcellularLocation>
</comment>
<feature type="domain" description="Peptidase S59" evidence="13">
    <location>
        <begin position="765"/>
        <end position="907"/>
    </location>
</feature>
<proteinExistence type="inferred from homology"/>
<dbReference type="RefSeq" id="XP_025410072.1">
    <property type="nucleotide sequence ID" value="XM_025554287.1"/>
</dbReference>
<dbReference type="Gene3D" id="1.25.40.690">
    <property type="match status" value="1"/>
</dbReference>
<evidence type="ECO:0000256" key="5">
    <source>
        <dbReference type="ARBA" id="ARBA00022448"/>
    </source>
</evidence>
<dbReference type="PANTHER" id="PTHR23198:SF6">
    <property type="entry name" value="NUCLEAR PORE COMPLEX PROTEIN NUP98-NUP96"/>
    <property type="match status" value="1"/>
</dbReference>
<dbReference type="PROSITE" id="PS51434">
    <property type="entry name" value="NUP_C"/>
    <property type="match status" value="1"/>
</dbReference>
<dbReference type="CTD" id="42816"/>
<feature type="region of interest" description="Disordered" evidence="12">
    <location>
        <begin position="935"/>
        <end position="955"/>
    </location>
</feature>
<feature type="region of interest" description="Disordered" evidence="12">
    <location>
        <begin position="44"/>
        <end position="80"/>
    </location>
</feature>
<dbReference type="OrthoDB" id="3797628at2759"/>
<dbReference type="GeneID" id="112683314"/>
<evidence type="ECO:0000256" key="10">
    <source>
        <dbReference type="ARBA" id="ARBA00023132"/>
    </source>
</evidence>
<evidence type="ECO:0000256" key="3">
    <source>
        <dbReference type="ARBA" id="ARBA00008926"/>
    </source>
</evidence>
<dbReference type="InterPro" id="IPR021967">
    <property type="entry name" value="Nup98_C"/>
</dbReference>
<evidence type="ECO:0000256" key="1">
    <source>
        <dbReference type="ARBA" id="ARBA00004567"/>
    </source>
</evidence>
<dbReference type="GO" id="GO:0008139">
    <property type="term" value="F:nuclear localization sequence binding"/>
    <property type="evidence" value="ECO:0007669"/>
    <property type="project" value="TreeGrafter"/>
</dbReference>
<dbReference type="Gene3D" id="1.10.10.2360">
    <property type="match status" value="1"/>
</dbReference>
<dbReference type="InterPro" id="IPR007230">
    <property type="entry name" value="Nup98_auto-Pept-S59_dom"/>
</dbReference>
<dbReference type="FunFam" id="1.10.10.2360:FF:000001">
    <property type="entry name" value="Nuclear pore complex protein Nup98-Nup96"/>
    <property type="match status" value="1"/>
</dbReference>
<organism evidence="14 15">
    <name type="scientific">Sipha flava</name>
    <name type="common">yellow sugarcane aphid</name>
    <dbReference type="NCBI Taxonomy" id="143950"/>
    <lineage>
        <taxon>Eukaryota</taxon>
        <taxon>Metazoa</taxon>
        <taxon>Ecdysozoa</taxon>
        <taxon>Arthropoda</taxon>
        <taxon>Hexapoda</taxon>
        <taxon>Insecta</taxon>
        <taxon>Pterygota</taxon>
        <taxon>Neoptera</taxon>
        <taxon>Paraneoptera</taxon>
        <taxon>Hemiptera</taxon>
        <taxon>Sternorrhyncha</taxon>
        <taxon>Aphidomorpha</taxon>
        <taxon>Aphidoidea</taxon>
        <taxon>Aphididae</taxon>
        <taxon>Sipha</taxon>
    </lineage>
</organism>
<keyword evidence="5" id="KW-0813">Transport</keyword>
<dbReference type="InterPro" id="IPR036903">
    <property type="entry name" value="Nup98_auto-Pept-S59_dom_sf"/>
</dbReference>
<evidence type="ECO:0000313" key="14">
    <source>
        <dbReference type="Proteomes" id="UP000694846"/>
    </source>
</evidence>
<accession>A0A8B8FHP2</accession>
<dbReference type="GO" id="GO:0044614">
    <property type="term" value="C:nuclear pore cytoplasmic filaments"/>
    <property type="evidence" value="ECO:0007669"/>
    <property type="project" value="TreeGrafter"/>
</dbReference>
<keyword evidence="14" id="KW-1185">Reference proteome</keyword>
<dbReference type="GO" id="GO:0051028">
    <property type="term" value="P:mRNA transport"/>
    <property type="evidence" value="ECO:0007669"/>
    <property type="project" value="UniProtKB-KW"/>
</dbReference>
<evidence type="ECO:0000256" key="2">
    <source>
        <dbReference type="ARBA" id="ARBA00004620"/>
    </source>
</evidence>
<dbReference type="SUPFAM" id="SSF82215">
    <property type="entry name" value="C-terminal autoproteolytic domain of nucleoporin nup98"/>
    <property type="match status" value="1"/>
</dbReference>
<keyword evidence="11" id="KW-0539">Nucleus</keyword>
<keyword evidence="6" id="KW-0068">Autocatalytic cleavage</keyword>